<keyword evidence="1" id="KW-0812">Transmembrane</keyword>
<proteinExistence type="predicted"/>
<dbReference type="OrthoDB" id="5338069at2"/>
<name>A0A517DZZ7_9FIRM</name>
<keyword evidence="1" id="KW-0472">Membrane</keyword>
<keyword evidence="3" id="KW-1185">Reference proteome</keyword>
<sequence>MTGLVIAAVYQGIFVATLSYLVQLHYSETNLIFGITWGAASVAGFLQALRWGWEPWLAPWFGKISDGRFGRRAILMVTLTLAAALFLLIPVQLPVAVWLLLIVAILLTATILTTVIDAVACYSPQKAFMTAYALAIDIGAALGPFIGYTLNEVWGPYAIYGAIAGSLLLLAAKWIFWPIDIYKTV</sequence>
<gene>
    <name evidence="2" type="ORF">SPTER_43830</name>
</gene>
<dbReference type="RefSeq" id="WP_144352264.1">
    <property type="nucleotide sequence ID" value="NZ_CP036259.1"/>
</dbReference>
<evidence type="ECO:0000313" key="3">
    <source>
        <dbReference type="Proteomes" id="UP000320776"/>
    </source>
</evidence>
<dbReference type="InterPro" id="IPR036259">
    <property type="entry name" value="MFS_trans_sf"/>
</dbReference>
<accession>A0A517DZZ7</accession>
<dbReference type="KEGG" id="sted:SPTER_43830"/>
<protein>
    <submittedName>
        <fullName evidence="2">Uncharacterized protein</fullName>
    </submittedName>
</protein>
<feature type="transmembrane region" description="Helical" evidence="1">
    <location>
        <begin position="32"/>
        <end position="53"/>
    </location>
</feature>
<feature type="transmembrane region" description="Helical" evidence="1">
    <location>
        <begin position="131"/>
        <end position="151"/>
    </location>
</feature>
<dbReference type="SUPFAM" id="SSF103473">
    <property type="entry name" value="MFS general substrate transporter"/>
    <property type="match status" value="1"/>
</dbReference>
<feature type="transmembrane region" description="Helical" evidence="1">
    <location>
        <begin position="7"/>
        <end position="26"/>
    </location>
</feature>
<evidence type="ECO:0000256" key="1">
    <source>
        <dbReference type="SAM" id="Phobius"/>
    </source>
</evidence>
<dbReference type="Gene3D" id="1.20.1250.20">
    <property type="entry name" value="MFS general substrate transporter like domains"/>
    <property type="match status" value="1"/>
</dbReference>
<organism evidence="2 3">
    <name type="scientific">Sporomusa termitida</name>
    <dbReference type="NCBI Taxonomy" id="2377"/>
    <lineage>
        <taxon>Bacteria</taxon>
        <taxon>Bacillati</taxon>
        <taxon>Bacillota</taxon>
        <taxon>Negativicutes</taxon>
        <taxon>Selenomonadales</taxon>
        <taxon>Sporomusaceae</taxon>
        <taxon>Sporomusa</taxon>
    </lineage>
</organism>
<feature type="transmembrane region" description="Helical" evidence="1">
    <location>
        <begin position="97"/>
        <end position="119"/>
    </location>
</feature>
<feature type="transmembrane region" description="Helical" evidence="1">
    <location>
        <begin position="73"/>
        <end position="91"/>
    </location>
</feature>
<evidence type="ECO:0000313" key="2">
    <source>
        <dbReference type="EMBL" id="QDR82934.1"/>
    </source>
</evidence>
<reference evidence="2 3" key="1">
    <citation type="submission" date="2019-02" db="EMBL/GenBank/DDBJ databases">
        <title>Closed genome of Sporomusa termitida DSM 4440.</title>
        <authorList>
            <person name="Poehlein A."/>
            <person name="Daniel R."/>
        </authorList>
    </citation>
    <scope>NUCLEOTIDE SEQUENCE [LARGE SCALE GENOMIC DNA]</scope>
    <source>
        <strain evidence="2 3">DSM 4440</strain>
    </source>
</reference>
<dbReference type="AlphaFoldDB" id="A0A517DZZ7"/>
<dbReference type="Proteomes" id="UP000320776">
    <property type="component" value="Chromosome"/>
</dbReference>
<feature type="transmembrane region" description="Helical" evidence="1">
    <location>
        <begin position="157"/>
        <end position="176"/>
    </location>
</feature>
<dbReference type="EMBL" id="CP036259">
    <property type="protein sequence ID" value="QDR82934.1"/>
    <property type="molecule type" value="Genomic_DNA"/>
</dbReference>
<keyword evidence="1" id="KW-1133">Transmembrane helix</keyword>